<dbReference type="Pfam" id="PF00583">
    <property type="entry name" value="Acetyltransf_1"/>
    <property type="match status" value="1"/>
</dbReference>
<sequence>MMPPSETLPTIADRTEATGNTPFAAPRFDLVTGRGEPLALTPVGDDAAALGALVASVDPWRTSGWPAEAIAARLVAQEPGARTFAVRLEERPVGAVIVRSPFMRGPYLELLALAETTHGRGIGRAIIDWMAGEVAAVPREANLWLCVSDWNAPAVGFYRAVGFVEVGPLPDLAVVGSTELFMRKVLRAPAAPTAFAPTSMPPGTGA</sequence>
<dbReference type="InterPro" id="IPR016181">
    <property type="entry name" value="Acyl_CoA_acyltransferase"/>
</dbReference>
<dbReference type="AlphaFoldDB" id="A0AAU7XBT5"/>
<reference evidence="3" key="1">
    <citation type="submission" date="2024-06" db="EMBL/GenBank/DDBJ databases">
        <title>Methylostella associata gen. nov., sp. nov., a novel Ancalomicrobiaceae-affiliated facultatively methylotrophic bacteria that feed on methanotrophs of the genus Methylococcus.</title>
        <authorList>
            <person name="Saltykova V."/>
            <person name="Danilova O.V."/>
            <person name="Oshkin I.Y."/>
            <person name="Belova S.E."/>
            <person name="Pimenov N.V."/>
            <person name="Dedysh S.N."/>
        </authorList>
    </citation>
    <scope>NUCLEOTIDE SEQUENCE</scope>
    <source>
        <strain evidence="3">S20</strain>
    </source>
</reference>
<evidence type="ECO:0000256" key="1">
    <source>
        <dbReference type="SAM" id="MobiDB-lite"/>
    </source>
</evidence>
<dbReference type="CDD" id="cd04301">
    <property type="entry name" value="NAT_SF"/>
    <property type="match status" value="1"/>
</dbReference>
<feature type="region of interest" description="Disordered" evidence="1">
    <location>
        <begin position="1"/>
        <end position="25"/>
    </location>
</feature>
<evidence type="ECO:0000259" key="2">
    <source>
        <dbReference type="PROSITE" id="PS51186"/>
    </source>
</evidence>
<dbReference type="PROSITE" id="PS51186">
    <property type="entry name" value="GNAT"/>
    <property type="match status" value="1"/>
</dbReference>
<accession>A0AAU7XBT5</accession>
<evidence type="ECO:0000313" key="3">
    <source>
        <dbReference type="EMBL" id="XBY45213.1"/>
    </source>
</evidence>
<feature type="domain" description="N-acetyltransferase" evidence="2">
    <location>
        <begin position="38"/>
        <end position="187"/>
    </location>
</feature>
<dbReference type="Gene3D" id="3.40.630.30">
    <property type="match status" value="1"/>
</dbReference>
<dbReference type="KEGG" id="mflg:ABS361_02665"/>
<name>A0AAU7XBT5_9HYPH</name>
<gene>
    <name evidence="3" type="ORF">ABS361_02665</name>
</gene>
<dbReference type="InterPro" id="IPR000182">
    <property type="entry name" value="GNAT_dom"/>
</dbReference>
<dbReference type="RefSeq" id="WP_407050303.1">
    <property type="nucleotide sequence ID" value="NZ_CP158568.1"/>
</dbReference>
<dbReference type="SUPFAM" id="SSF55729">
    <property type="entry name" value="Acyl-CoA N-acyltransferases (Nat)"/>
    <property type="match status" value="1"/>
</dbReference>
<proteinExistence type="predicted"/>
<organism evidence="3">
    <name type="scientific">Methyloraptor flagellatus</name>
    <dbReference type="NCBI Taxonomy" id="3162530"/>
    <lineage>
        <taxon>Bacteria</taxon>
        <taxon>Pseudomonadati</taxon>
        <taxon>Pseudomonadota</taxon>
        <taxon>Alphaproteobacteria</taxon>
        <taxon>Hyphomicrobiales</taxon>
        <taxon>Ancalomicrobiaceae</taxon>
        <taxon>Methyloraptor</taxon>
    </lineage>
</organism>
<dbReference type="EMBL" id="CP158568">
    <property type="protein sequence ID" value="XBY45213.1"/>
    <property type="molecule type" value="Genomic_DNA"/>
</dbReference>
<protein>
    <submittedName>
        <fullName evidence="3">GNAT family N-acetyltransferase</fullName>
    </submittedName>
</protein>
<dbReference type="GO" id="GO:0016747">
    <property type="term" value="F:acyltransferase activity, transferring groups other than amino-acyl groups"/>
    <property type="evidence" value="ECO:0007669"/>
    <property type="project" value="InterPro"/>
</dbReference>